<proteinExistence type="predicted"/>
<accession>A0ABD3QI72</accession>
<evidence type="ECO:0000313" key="2">
    <source>
        <dbReference type="EMBL" id="KAL3800079.1"/>
    </source>
</evidence>
<feature type="transmembrane region" description="Helical" evidence="1">
    <location>
        <begin position="120"/>
        <end position="142"/>
    </location>
</feature>
<sequence length="145" mass="15577">MTRRTHTRLSAMALLPGLIYFALVFALGFVLGIGRALFLQAVPSAGRLTGVLIEVPIMLGASWILCRDLVRRFAVVSTVVARAVMGGLAFALLLLAELLIGALLFGRGPAEHVALYAEASYALGFLAQIGFGLMPLIQIRWVEKP</sequence>
<protein>
    <submittedName>
        <fullName evidence="2">Uncharacterized protein</fullName>
    </submittedName>
</protein>
<evidence type="ECO:0000256" key="1">
    <source>
        <dbReference type="SAM" id="Phobius"/>
    </source>
</evidence>
<keyword evidence="1" id="KW-0812">Transmembrane</keyword>
<keyword evidence="1" id="KW-0472">Membrane</keyword>
<comment type="caution">
    <text evidence="2">The sequence shown here is derived from an EMBL/GenBank/DDBJ whole genome shotgun (WGS) entry which is preliminary data.</text>
</comment>
<feature type="transmembrane region" description="Helical" evidence="1">
    <location>
        <begin position="45"/>
        <end position="66"/>
    </location>
</feature>
<keyword evidence="1" id="KW-1133">Transmembrane helix</keyword>
<organism evidence="2 3">
    <name type="scientific">Stephanodiscus triporus</name>
    <dbReference type="NCBI Taxonomy" id="2934178"/>
    <lineage>
        <taxon>Eukaryota</taxon>
        <taxon>Sar</taxon>
        <taxon>Stramenopiles</taxon>
        <taxon>Ochrophyta</taxon>
        <taxon>Bacillariophyta</taxon>
        <taxon>Coscinodiscophyceae</taxon>
        <taxon>Thalassiosirophycidae</taxon>
        <taxon>Stephanodiscales</taxon>
        <taxon>Stephanodiscaceae</taxon>
        <taxon>Stephanodiscus</taxon>
    </lineage>
</organism>
<dbReference type="EMBL" id="JALLAZ020000230">
    <property type="protein sequence ID" value="KAL3800079.1"/>
    <property type="molecule type" value="Genomic_DNA"/>
</dbReference>
<keyword evidence="3" id="KW-1185">Reference proteome</keyword>
<feature type="transmembrane region" description="Helical" evidence="1">
    <location>
        <begin position="73"/>
        <end position="100"/>
    </location>
</feature>
<dbReference type="Proteomes" id="UP001530315">
    <property type="component" value="Unassembled WGS sequence"/>
</dbReference>
<dbReference type="AlphaFoldDB" id="A0ABD3QI72"/>
<reference evidence="2 3" key="1">
    <citation type="submission" date="2024-10" db="EMBL/GenBank/DDBJ databases">
        <title>Updated reference genomes for cyclostephanoid diatoms.</title>
        <authorList>
            <person name="Roberts W.R."/>
            <person name="Alverson A.J."/>
        </authorList>
    </citation>
    <scope>NUCLEOTIDE SEQUENCE [LARGE SCALE GENOMIC DNA]</scope>
    <source>
        <strain evidence="2 3">AJA276-08</strain>
    </source>
</reference>
<feature type="transmembrane region" description="Helical" evidence="1">
    <location>
        <begin position="12"/>
        <end position="33"/>
    </location>
</feature>
<gene>
    <name evidence="2" type="ORF">ACHAW5_004446</name>
</gene>
<evidence type="ECO:0000313" key="3">
    <source>
        <dbReference type="Proteomes" id="UP001530315"/>
    </source>
</evidence>
<name>A0ABD3QI72_9STRA</name>